<organism evidence="9 10">
    <name type="scientific">Talaromyces atroroseus</name>
    <dbReference type="NCBI Taxonomy" id="1441469"/>
    <lineage>
        <taxon>Eukaryota</taxon>
        <taxon>Fungi</taxon>
        <taxon>Dikarya</taxon>
        <taxon>Ascomycota</taxon>
        <taxon>Pezizomycotina</taxon>
        <taxon>Eurotiomycetes</taxon>
        <taxon>Eurotiomycetidae</taxon>
        <taxon>Eurotiales</taxon>
        <taxon>Trichocomaceae</taxon>
        <taxon>Talaromyces</taxon>
        <taxon>Talaromyces sect. Trachyspermi</taxon>
    </lineage>
</organism>
<comment type="subcellular location">
    <subcellularLocation>
        <location evidence="1">Membrane</location>
        <topology evidence="1">Multi-pass membrane protein</topology>
    </subcellularLocation>
</comment>
<name>A0A225AAN4_TALAT</name>
<dbReference type="InterPro" id="IPR005828">
    <property type="entry name" value="MFS_sugar_transport-like"/>
</dbReference>
<sequence length="460" mass="51638">MTLFGYDQGVFSGVVVTQDFLNILDLAGPSKTQVLSTVTAIYDVGYFLGAIVAFGLGERLGRKKAILWGTSIMAIGRVVLGLGNGINTATAPIWQTETSTAKWRGKLVILEMWTNIGGFMLVNWINYGLSFAGGAIAWRFLLALQFIFIFILWVTVPWLPESPRTLYEDISFSIEYERQNAMRWRDIFRHPEGNNTKPLRHLLLGAGTQFIQQFEGINIMSYYLPTALESVIDLSNSMARLISAANASVYFIFSGAAVPLVERMGRRGLMMMSTAGQGLALLIITILLAITERTSNSTYSSASVDFFFVFYIFFGLGMLGVPWLYPRRSARFPCAPKPLQCQQQQIGCRITNFVIVEITPIGIQNIGWKFWIVWSIFNVIFLLDIYFFYPETANRTLEDMDAYYRSNPSLVVSSDLDAISVKRPSKYIENEEEIIRQTVCVTGISAKEIGEEAFEHVEGA</sequence>
<reference evidence="9 10" key="1">
    <citation type="submission" date="2015-06" db="EMBL/GenBank/DDBJ databases">
        <title>Talaromyces atroroseus IBT 11181 draft genome.</title>
        <authorList>
            <person name="Rasmussen K.B."/>
            <person name="Rasmussen S."/>
            <person name="Petersen B."/>
            <person name="Sicheritz-Ponten T."/>
            <person name="Mortensen U.H."/>
            <person name="Thrane U."/>
        </authorList>
    </citation>
    <scope>NUCLEOTIDE SEQUENCE [LARGE SCALE GENOMIC DNA]</scope>
    <source>
        <strain evidence="9 10">IBT 11181</strain>
    </source>
</reference>
<dbReference type="GO" id="GO:0005351">
    <property type="term" value="F:carbohydrate:proton symporter activity"/>
    <property type="evidence" value="ECO:0007669"/>
    <property type="project" value="TreeGrafter"/>
</dbReference>
<evidence type="ECO:0000313" key="9">
    <source>
        <dbReference type="EMBL" id="OKL57932.1"/>
    </source>
</evidence>
<evidence type="ECO:0000256" key="3">
    <source>
        <dbReference type="ARBA" id="ARBA00022448"/>
    </source>
</evidence>
<feature type="transmembrane region" description="Helical" evidence="7">
    <location>
        <begin position="370"/>
        <end position="389"/>
    </location>
</feature>
<evidence type="ECO:0000259" key="8">
    <source>
        <dbReference type="PROSITE" id="PS50850"/>
    </source>
</evidence>
<feature type="transmembrane region" description="Helical" evidence="7">
    <location>
        <begin position="107"/>
        <end position="125"/>
    </location>
</feature>
<feature type="transmembrane region" description="Helical" evidence="7">
    <location>
        <begin position="268"/>
        <end position="290"/>
    </location>
</feature>
<feature type="transmembrane region" description="Helical" evidence="7">
    <location>
        <begin position="302"/>
        <end position="325"/>
    </location>
</feature>
<dbReference type="InterPro" id="IPR050360">
    <property type="entry name" value="MFS_Sugar_Transporters"/>
</dbReference>
<proteinExistence type="inferred from homology"/>
<dbReference type="InterPro" id="IPR003663">
    <property type="entry name" value="Sugar/inositol_transpt"/>
</dbReference>
<dbReference type="PANTHER" id="PTHR48022">
    <property type="entry name" value="PLASTIDIC GLUCOSE TRANSPORTER 4"/>
    <property type="match status" value="1"/>
</dbReference>
<comment type="similarity">
    <text evidence="2">Belongs to the major facilitator superfamily. Sugar transporter (TC 2.A.1.1) family.</text>
</comment>
<dbReference type="EMBL" id="LFMY01000010">
    <property type="protein sequence ID" value="OKL57932.1"/>
    <property type="molecule type" value="Genomic_DNA"/>
</dbReference>
<feature type="transmembrane region" description="Helical" evidence="7">
    <location>
        <begin position="241"/>
        <end position="261"/>
    </location>
</feature>
<dbReference type="PROSITE" id="PS00216">
    <property type="entry name" value="SUGAR_TRANSPORT_1"/>
    <property type="match status" value="1"/>
</dbReference>
<feature type="transmembrane region" description="Helical" evidence="7">
    <location>
        <begin position="137"/>
        <end position="159"/>
    </location>
</feature>
<feature type="transmembrane region" description="Helical" evidence="7">
    <location>
        <begin position="346"/>
        <end position="364"/>
    </location>
</feature>
<evidence type="ECO:0000256" key="6">
    <source>
        <dbReference type="ARBA" id="ARBA00023136"/>
    </source>
</evidence>
<dbReference type="AlphaFoldDB" id="A0A225AAN4"/>
<dbReference type="InterPro" id="IPR020846">
    <property type="entry name" value="MFS_dom"/>
</dbReference>
<protein>
    <recommendedName>
        <fullName evidence="8">Major facilitator superfamily (MFS) profile domain-containing protein</fullName>
    </recommendedName>
</protein>
<dbReference type="InterPro" id="IPR005829">
    <property type="entry name" value="Sugar_transporter_CS"/>
</dbReference>
<dbReference type="InterPro" id="IPR036259">
    <property type="entry name" value="MFS_trans_sf"/>
</dbReference>
<evidence type="ECO:0000256" key="2">
    <source>
        <dbReference type="ARBA" id="ARBA00010992"/>
    </source>
</evidence>
<evidence type="ECO:0000313" key="10">
    <source>
        <dbReference type="Proteomes" id="UP000214365"/>
    </source>
</evidence>
<keyword evidence="3" id="KW-0813">Transport</keyword>
<comment type="caution">
    <text evidence="9">The sequence shown here is derived from an EMBL/GenBank/DDBJ whole genome shotgun (WGS) entry which is preliminary data.</text>
</comment>
<keyword evidence="6 7" id="KW-0472">Membrane</keyword>
<evidence type="ECO:0000256" key="4">
    <source>
        <dbReference type="ARBA" id="ARBA00022692"/>
    </source>
</evidence>
<dbReference type="PANTHER" id="PTHR48022:SF26">
    <property type="entry name" value="MAJOR FACILITATOR SUPERFAMILY (MFS) PROFILE DOMAIN-CONTAINING PROTEIN-RELATED"/>
    <property type="match status" value="1"/>
</dbReference>
<dbReference type="SUPFAM" id="SSF103473">
    <property type="entry name" value="MFS general substrate transporter"/>
    <property type="match status" value="1"/>
</dbReference>
<keyword evidence="4 7" id="KW-0812">Transmembrane</keyword>
<feature type="transmembrane region" description="Helical" evidence="7">
    <location>
        <begin position="66"/>
        <end position="87"/>
    </location>
</feature>
<keyword evidence="10" id="KW-1185">Reference proteome</keyword>
<evidence type="ECO:0000256" key="5">
    <source>
        <dbReference type="ARBA" id="ARBA00022989"/>
    </source>
</evidence>
<accession>A0A225AAN4</accession>
<evidence type="ECO:0000256" key="1">
    <source>
        <dbReference type="ARBA" id="ARBA00004141"/>
    </source>
</evidence>
<dbReference type="PRINTS" id="PR00171">
    <property type="entry name" value="SUGRTRNSPORT"/>
</dbReference>
<dbReference type="Proteomes" id="UP000214365">
    <property type="component" value="Unassembled WGS sequence"/>
</dbReference>
<evidence type="ECO:0000256" key="7">
    <source>
        <dbReference type="SAM" id="Phobius"/>
    </source>
</evidence>
<dbReference type="PROSITE" id="PS50850">
    <property type="entry name" value="MFS"/>
    <property type="match status" value="1"/>
</dbReference>
<feature type="domain" description="Major facilitator superfamily (MFS) profile" evidence="8">
    <location>
        <begin position="1"/>
        <end position="393"/>
    </location>
</feature>
<gene>
    <name evidence="9" type="ORF">UA08_06778</name>
</gene>
<feature type="transmembrane region" description="Helical" evidence="7">
    <location>
        <begin position="34"/>
        <end position="54"/>
    </location>
</feature>
<dbReference type="GeneID" id="31006533"/>
<dbReference type="GO" id="GO:0016020">
    <property type="term" value="C:membrane"/>
    <property type="evidence" value="ECO:0007669"/>
    <property type="project" value="UniProtKB-SubCell"/>
</dbReference>
<dbReference type="Pfam" id="PF00083">
    <property type="entry name" value="Sugar_tr"/>
    <property type="match status" value="2"/>
</dbReference>
<dbReference type="Gene3D" id="1.20.1250.20">
    <property type="entry name" value="MFS general substrate transporter like domains"/>
    <property type="match status" value="2"/>
</dbReference>
<dbReference type="OrthoDB" id="6339427at2759"/>
<keyword evidence="5 7" id="KW-1133">Transmembrane helix</keyword>
<dbReference type="RefSeq" id="XP_020118053.1">
    <property type="nucleotide sequence ID" value="XM_020269092.1"/>
</dbReference>